<sequence length="134" mass="15791">MHLVHVSCFIALSCLLRKADAIFETFECIGCQPDVKVIFKYQICHTMLPSRIRKKGEECIKKLTKSTDLFEQWSQICSSRDMFYQIYLCTDILEGGPGGEEEQEEKKRMLKYISCVYKLKERFCLNAIKRYIRI</sequence>
<evidence type="ECO:0000256" key="1">
    <source>
        <dbReference type="SAM" id="SignalP"/>
    </source>
</evidence>
<dbReference type="AlphaFoldDB" id="A0A8X6GEU3"/>
<dbReference type="Proteomes" id="UP000887116">
    <property type="component" value="Unassembled WGS sequence"/>
</dbReference>
<reference evidence="2" key="1">
    <citation type="submission" date="2020-07" db="EMBL/GenBank/DDBJ databases">
        <title>Multicomponent nature underlies the extraordinary mechanical properties of spider dragline silk.</title>
        <authorList>
            <person name="Kono N."/>
            <person name="Nakamura H."/>
            <person name="Mori M."/>
            <person name="Yoshida Y."/>
            <person name="Ohtoshi R."/>
            <person name="Malay A.D."/>
            <person name="Moran D.A.P."/>
            <person name="Tomita M."/>
            <person name="Numata K."/>
            <person name="Arakawa K."/>
        </authorList>
    </citation>
    <scope>NUCLEOTIDE SEQUENCE</scope>
</reference>
<evidence type="ECO:0000313" key="3">
    <source>
        <dbReference type="Proteomes" id="UP000887116"/>
    </source>
</evidence>
<dbReference type="OrthoDB" id="6436266at2759"/>
<organism evidence="2 3">
    <name type="scientific">Trichonephila clavata</name>
    <name type="common">Joro spider</name>
    <name type="synonym">Nephila clavata</name>
    <dbReference type="NCBI Taxonomy" id="2740835"/>
    <lineage>
        <taxon>Eukaryota</taxon>
        <taxon>Metazoa</taxon>
        <taxon>Ecdysozoa</taxon>
        <taxon>Arthropoda</taxon>
        <taxon>Chelicerata</taxon>
        <taxon>Arachnida</taxon>
        <taxon>Araneae</taxon>
        <taxon>Araneomorphae</taxon>
        <taxon>Entelegynae</taxon>
        <taxon>Araneoidea</taxon>
        <taxon>Nephilidae</taxon>
        <taxon>Trichonephila</taxon>
    </lineage>
</organism>
<feature type="chain" id="PRO_5036485177" evidence="1">
    <location>
        <begin position="22"/>
        <end position="134"/>
    </location>
</feature>
<evidence type="ECO:0000313" key="2">
    <source>
        <dbReference type="EMBL" id="GFR02957.1"/>
    </source>
</evidence>
<protein>
    <submittedName>
        <fullName evidence="2">Uncharacterized protein</fullName>
    </submittedName>
</protein>
<keyword evidence="3" id="KW-1185">Reference proteome</keyword>
<dbReference type="EMBL" id="BMAO01015608">
    <property type="protein sequence ID" value="GFR02957.1"/>
    <property type="molecule type" value="Genomic_DNA"/>
</dbReference>
<comment type="caution">
    <text evidence="2">The sequence shown here is derived from an EMBL/GenBank/DDBJ whole genome shotgun (WGS) entry which is preliminary data.</text>
</comment>
<keyword evidence="1" id="KW-0732">Signal</keyword>
<name>A0A8X6GEU3_TRICU</name>
<proteinExistence type="predicted"/>
<gene>
    <name evidence="2" type="ORF">TNCT_635721</name>
</gene>
<feature type="signal peptide" evidence="1">
    <location>
        <begin position="1"/>
        <end position="21"/>
    </location>
</feature>
<accession>A0A8X6GEU3</accession>